<dbReference type="Proteomes" id="UP000230233">
    <property type="component" value="Chromosome X"/>
</dbReference>
<keyword evidence="1" id="KW-0175">Coiled coil</keyword>
<comment type="caution">
    <text evidence="2">The sequence shown here is derived from an EMBL/GenBank/DDBJ whole genome shotgun (WGS) entry which is preliminary data.</text>
</comment>
<accession>A0A2G5SZS1</accession>
<evidence type="ECO:0000256" key="1">
    <source>
        <dbReference type="SAM" id="Coils"/>
    </source>
</evidence>
<evidence type="ECO:0000313" key="2">
    <source>
        <dbReference type="EMBL" id="PIC20537.1"/>
    </source>
</evidence>
<protein>
    <submittedName>
        <fullName evidence="2">Uncharacterized protein</fullName>
    </submittedName>
</protein>
<name>A0A2G5SZS1_9PELO</name>
<evidence type="ECO:0000313" key="3">
    <source>
        <dbReference type="Proteomes" id="UP000230233"/>
    </source>
</evidence>
<sequence>MSTTTSTAAGNVKTRADIKREIYILGEQYATAMKAHQKASDNLRKLQQKKEENSENILSLTASLDRERCPEKRVITNQCIRKNKITRTKILKNLEEALKVEERRRDAMEEAEAMWKFEAMCSGEAYQENGQWKWRD</sequence>
<feature type="coiled-coil region" evidence="1">
    <location>
        <begin position="29"/>
        <end position="63"/>
    </location>
</feature>
<gene>
    <name evidence="2" type="primary">Cnig_chr_X.g25704</name>
    <name evidence="2" type="ORF">B9Z55_025704</name>
</gene>
<reference evidence="3" key="1">
    <citation type="submission" date="2017-10" db="EMBL/GenBank/DDBJ databases">
        <title>Rapid genome shrinkage in a self-fertile nematode reveals novel sperm competition proteins.</title>
        <authorList>
            <person name="Yin D."/>
            <person name="Schwarz E.M."/>
            <person name="Thomas C.G."/>
            <person name="Felde R.L."/>
            <person name="Korf I.F."/>
            <person name="Cutter A.D."/>
            <person name="Schartner C.M."/>
            <person name="Ralston E.J."/>
            <person name="Meyer B.J."/>
            <person name="Haag E.S."/>
        </authorList>
    </citation>
    <scope>NUCLEOTIDE SEQUENCE [LARGE SCALE GENOMIC DNA]</scope>
    <source>
        <strain evidence="3">JU1422</strain>
    </source>
</reference>
<keyword evidence="3" id="KW-1185">Reference proteome</keyword>
<dbReference type="AlphaFoldDB" id="A0A2G5SZS1"/>
<organism evidence="2 3">
    <name type="scientific">Caenorhabditis nigoni</name>
    <dbReference type="NCBI Taxonomy" id="1611254"/>
    <lineage>
        <taxon>Eukaryota</taxon>
        <taxon>Metazoa</taxon>
        <taxon>Ecdysozoa</taxon>
        <taxon>Nematoda</taxon>
        <taxon>Chromadorea</taxon>
        <taxon>Rhabditida</taxon>
        <taxon>Rhabditina</taxon>
        <taxon>Rhabditomorpha</taxon>
        <taxon>Rhabditoidea</taxon>
        <taxon>Rhabditidae</taxon>
        <taxon>Peloderinae</taxon>
        <taxon>Caenorhabditis</taxon>
    </lineage>
</organism>
<dbReference type="EMBL" id="PDUG01000006">
    <property type="protein sequence ID" value="PIC20537.1"/>
    <property type="molecule type" value="Genomic_DNA"/>
</dbReference>
<proteinExistence type="predicted"/>